<evidence type="ECO:0008006" key="4">
    <source>
        <dbReference type="Google" id="ProtNLM"/>
    </source>
</evidence>
<reference evidence="2 3" key="1">
    <citation type="submission" date="2017-04" db="EMBL/GenBank/DDBJ databases">
        <title>Bacillus krulwichiae AM31D Genome sequencing and assembly.</title>
        <authorList>
            <person name="Krulwich T.A."/>
            <person name="Anastor L."/>
            <person name="Ehrlich R."/>
            <person name="Ehrlich G.D."/>
            <person name="Janto B."/>
        </authorList>
    </citation>
    <scope>NUCLEOTIDE SEQUENCE [LARGE SCALE GENOMIC DNA]</scope>
    <source>
        <strain evidence="2 3">AM31D</strain>
    </source>
</reference>
<keyword evidence="3" id="KW-1185">Reference proteome</keyword>
<evidence type="ECO:0000256" key="1">
    <source>
        <dbReference type="SAM" id="Phobius"/>
    </source>
</evidence>
<dbReference type="EMBL" id="CP020814">
    <property type="protein sequence ID" value="ARK31613.1"/>
    <property type="molecule type" value="Genomic_DNA"/>
</dbReference>
<dbReference type="Proteomes" id="UP000193006">
    <property type="component" value="Chromosome"/>
</dbReference>
<gene>
    <name evidence="2" type="ORF">BkAM31D_18165</name>
</gene>
<dbReference type="KEGG" id="bkw:BkAM31D_18165"/>
<organism evidence="2 3">
    <name type="scientific">Halalkalibacter krulwichiae</name>
    <dbReference type="NCBI Taxonomy" id="199441"/>
    <lineage>
        <taxon>Bacteria</taxon>
        <taxon>Bacillati</taxon>
        <taxon>Bacillota</taxon>
        <taxon>Bacilli</taxon>
        <taxon>Bacillales</taxon>
        <taxon>Bacillaceae</taxon>
        <taxon>Halalkalibacter</taxon>
    </lineage>
</organism>
<protein>
    <recommendedName>
        <fullName evidence="4">Membrane protein YszA</fullName>
    </recommendedName>
</protein>
<keyword evidence="1" id="KW-1133">Transmembrane helix</keyword>
<keyword evidence="1" id="KW-0812">Transmembrane</keyword>
<dbReference type="RefSeq" id="WP_066153164.1">
    <property type="nucleotide sequence ID" value="NZ_CP020814.1"/>
</dbReference>
<proteinExistence type="predicted"/>
<feature type="transmembrane region" description="Helical" evidence="1">
    <location>
        <begin position="46"/>
        <end position="64"/>
    </location>
</feature>
<feature type="transmembrane region" description="Helical" evidence="1">
    <location>
        <begin position="21"/>
        <end position="40"/>
    </location>
</feature>
<keyword evidence="1" id="KW-0472">Membrane</keyword>
<dbReference type="AlphaFoldDB" id="A0A1X9MHL1"/>
<evidence type="ECO:0000313" key="3">
    <source>
        <dbReference type="Proteomes" id="UP000193006"/>
    </source>
</evidence>
<sequence length="69" mass="8349">MKRRFGRFHHHFHPKRPGIWFQIKAICIQIFLPLICFQLLRTLLLPTTFDIVLLTLMIAFYLSLKLRII</sequence>
<accession>A0A1X9MHL1</accession>
<name>A0A1X9MHL1_9BACI</name>
<evidence type="ECO:0000313" key="2">
    <source>
        <dbReference type="EMBL" id="ARK31613.1"/>
    </source>
</evidence>